<dbReference type="InterPro" id="IPR003661">
    <property type="entry name" value="HisK_dim/P_dom"/>
</dbReference>
<gene>
    <name evidence="13" type="ORF">H0A72_07615</name>
</gene>
<dbReference type="EMBL" id="JACCEM010000004">
    <property type="protein sequence ID" value="NYT49178.1"/>
    <property type="molecule type" value="Genomic_DNA"/>
</dbReference>
<evidence type="ECO:0000313" key="14">
    <source>
        <dbReference type="Proteomes" id="UP000559809"/>
    </source>
</evidence>
<comment type="catalytic activity">
    <reaction evidence="1">
        <text>ATP + protein L-histidine = ADP + protein N-phospho-L-histidine.</text>
        <dbReference type="EC" id="2.7.13.3"/>
    </reaction>
</comment>
<dbReference type="Pfam" id="PF02518">
    <property type="entry name" value="HATPase_c"/>
    <property type="match status" value="1"/>
</dbReference>
<dbReference type="GO" id="GO:0005886">
    <property type="term" value="C:plasma membrane"/>
    <property type="evidence" value="ECO:0007669"/>
    <property type="project" value="TreeGrafter"/>
</dbReference>
<dbReference type="AlphaFoldDB" id="A0A853FWJ0"/>
<dbReference type="Pfam" id="PF00512">
    <property type="entry name" value="HisKA"/>
    <property type="match status" value="1"/>
</dbReference>
<feature type="domain" description="Histidine kinase" evidence="11">
    <location>
        <begin position="219"/>
        <end position="417"/>
    </location>
</feature>
<keyword evidence="9" id="KW-0902">Two-component regulatory system</keyword>
<organism evidence="13 14">
    <name type="scientific">Parapusillimonas granuli</name>
    <dbReference type="NCBI Taxonomy" id="380911"/>
    <lineage>
        <taxon>Bacteria</taxon>
        <taxon>Pseudomonadati</taxon>
        <taxon>Pseudomonadota</taxon>
        <taxon>Betaproteobacteria</taxon>
        <taxon>Burkholderiales</taxon>
        <taxon>Alcaligenaceae</taxon>
        <taxon>Parapusillimonas</taxon>
    </lineage>
</organism>
<dbReference type="GO" id="GO:0000155">
    <property type="term" value="F:phosphorelay sensor kinase activity"/>
    <property type="evidence" value="ECO:0007669"/>
    <property type="project" value="InterPro"/>
</dbReference>
<dbReference type="InterPro" id="IPR003594">
    <property type="entry name" value="HATPase_dom"/>
</dbReference>
<dbReference type="SUPFAM" id="SSF55874">
    <property type="entry name" value="ATPase domain of HSP90 chaperone/DNA topoisomerase II/histidine kinase"/>
    <property type="match status" value="1"/>
</dbReference>
<dbReference type="Gene3D" id="6.10.340.10">
    <property type="match status" value="1"/>
</dbReference>
<dbReference type="SMART" id="SM00387">
    <property type="entry name" value="HATPase_c"/>
    <property type="match status" value="1"/>
</dbReference>
<dbReference type="InterPro" id="IPR036097">
    <property type="entry name" value="HisK_dim/P_sf"/>
</dbReference>
<evidence type="ECO:0000256" key="8">
    <source>
        <dbReference type="ARBA" id="ARBA00022989"/>
    </source>
</evidence>
<protein>
    <recommendedName>
        <fullName evidence="3">histidine kinase</fullName>
        <ecNumber evidence="3">2.7.13.3</ecNumber>
    </recommendedName>
</protein>
<sequence length="425" mass="47684">MKPRSISRRVYRAILAVSVVATLSMVVTVLLVNEDLEHTMLDVEFAQERDFILMNHTGEEAFIWDTPELAVVFAPSDDVHPNVLPEVFQGLPQNYSAEIERGDETYLVAVESVSGGVLYIAKNITHFEKREALFGLALIIIAVVILAFSLLLAVFSSRRIVRPLKLLSERISRIPVGPNMPRMESDYSDVELHSIALTFNRFLDELESYVRREQSLLNLASHELRTPIAVMSGALEIIESRNQLSEKDRATLLRVRRSCDEMRDNVNILLKLARRESEERVHEIIEVSPVARQVISDLKFSLNGTDRVNLTTVSELRVKADPAIVGMLLRNIIQNAVQHTKGEIDVMVSETSVEIEDSGTGLSADQQAILMRQKSLSNDGTALSGLGLYIVTLMAERLDWLLDITQTNENGTKIRLSPQQCVNKL</sequence>
<feature type="domain" description="HAMP" evidence="12">
    <location>
        <begin position="158"/>
        <end position="211"/>
    </location>
</feature>
<keyword evidence="4" id="KW-0597">Phosphoprotein</keyword>
<evidence type="ECO:0000313" key="13">
    <source>
        <dbReference type="EMBL" id="NYT49178.1"/>
    </source>
</evidence>
<dbReference type="PROSITE" id="PS50109">
    <property type="entry name" value="HIS_KIN"/>
    <property type="match status" value="1"/>
</dbReference>
<keyword evidence="5" id="KW-0808">Transferase</keyword>
<evidence type="ECO:0000259" key="11">
    <source>
        <dbReference type="PROSITE" id="PS50109"/>
    </source>
</evidence>
<dbReference type="Proteomes" id="UP000559809">
    <property type="component" value="Unassembled WGS sequence"/>
</dbReference>
<dbReference type="EC" id="2.7.13.3" evidence="3"/>
<dbReference type="InterPro" id="IPR005467">
    <property type="entry name" value="His_kinase_dom"/>
</dbReference>
<evidence type="ECO:0000256" key="7">
    <source>
        <dbReference type="ARBA" id="ARBA00022777"/>
    </source>
</evidence>
<evidence type="ECO:0000259" key="12">
    <source>
        <dbReference type="PROSITE" id="PS50885"/>
    </source>
</evidence>
<proteinExistence type="predicted"/>
<dbReference type="Gene3D" id="1.10.287.130">
    <property type="match status" value="1"/>
</dbReference>
<evidence type="ECO:0000256" key="9">
    <source>
        <dbReference type="ARBA" id="ARBA00023012"/>
    </source>
</evidence>
<dbReference type="PROSITE" id="PS50885">
    <property type="entry name" value="HAMP"/>
    <property type="match status" value="1"/>
</dbReference>
<evidence type="ECO:0000256" key="2">
    <source>
        <dbReference type="ARBA" id="ARBA00004370"/>
    </source>
</evidence>
<dbReference type="Pfam" id="PF00672">
    <property type="entry name" value="HAMP"/>
    <property type="match status" value="1"/>
</dbReference>
<accession>A0A853FWJ0</accession>
<keyword evidence="6 10" id="KW-0812">Transmembrane</keyword>
<keyword evidence="14" id="KW-1185">Reference proteome</keyword>
<dbReference type="SMART" id="SM00388">
    <property type="entry name" value="HisKA"/>
    <property type="match status" value="1"/>
</dbReference>
<evidence type="ECO:0000256" key="6">
    <source>
        <dbReference type="ARBA" id="ARBA00022692"/>
    </source>
</evidence>
<evidence type="ECO:0000256" key="10">
    <source>
        <dbReference type="SAM" id="Phobius"/>
    </source>
</evidence>
<dbReference type="SUPFAM" id="SSF47384">
    <property type="entry name" value="Homodimeric domain of signal transducing histidine kinase"/>
    <property type="match status" value="1"/>
</dbReference>
<evidence type="ECO:0000256" key="4">
    <source>
        <dbReference type="ARBA" id="ARBA00022553"/>
    </source>
</evidence>
<name>A0A853FWJ0_9BURK</name>
<keyword evidence="7 13" id="KW-0418">Kinase</keyword>
<keyword evidence="8 10" id="KW-1133">Transmembrane helix</keyword>
<comment type="caution">
    <text evidence="13">The sequence shown here is derived from an EMBL/GenBank/DDBJ whole genome shotgun (WGS) entry which is preliminary data.</text>
</comment>
<feature type="transmembrane region" description="Helical" evidence="10">
    <location>
        <begin position="132"/>
        <end position="155"/>
    </location>
</feature>
<evidence type="ECO:0000256" key="5">
    <source>
        <dbReference type="ARBA" id="ARBA00022679"/>
    </source>
</evidence>
<feature type="transmembrane region" description="Helical" evidence="10">
    <location>
        <begin position="12"/>
        <end position="32"/>
    </location>
</feature>
<dbReference type="InterPro" id="IPR036890">
    <property type="entry name" value="HATPase_C_sf"/>
</dbReference>
<comment type="subcellular location">
    <subcellularLocation>
        <location evidence="2">Membrane</location>
    </subcellularLocation>
</comment>
<dbReference type="PANTHER" id="PTHR45436">
    <property type="entry name" value="SENSOR HISTIDINE KINASE YKOH"/>
    <property type="match status" value="1"/>
</dbReference>
<keyword evidence="10" id="KW-0472">Membrane</keyword>
<dbReference type="CDD" id="cd00082">
    <property type="entry name" value="HisKA"/>
    <property type="match status" value="1"/>
</dbReference>
<dbReference type="Gene3D" id="3.30.565.10">
    <property type="entry name" value="Histidine kinase-like ATPase, C-terminal domain"/>
    <property type="match status" value="1"/>
</dbReference>
<dbReference type="InterPro" id="IPR050428">
    <property type="entry name" value="TCS_sensor_his_kinase"/>
</dbReference>
<evidence type="ECO:0000256" key="3">
    <source>
        <dbReference type="ARBA" id="ARBA00012438"/>
    </source>
</evidence>
<dbReference type="PANTHER" id="PTHR45436:SF16">
    <property type="entry name" value="HISTIDINE KINASE"/>
    <property type="match status" value="1"/>
</dbReference>
<reference evidence="13 14" key="1">
    <citation type="submission" date="2020-07" db="EMBL/GenBank/DDBJ databases">
        <title>Taxonomic revisions and descriptions of new bacterial species based on genomic comparisons in the high-G+C-content subgroup of the family Alcaligenaceae.</title>
        <authorList>
            <person name="Szabo A."/>
            <person name="Felfoldi T."/>
        </authorList>
    </citation>
    <scope>NUCLEOTIDE SEQUENCE [LARGE SCALE GENOMIC DNA]</scope>
    <source>
        <strain evidence="13 14">LMG 24012</strain>
    </source>
</reference>
<dbReference type="InterPro" id="IPR003660">
    <property type="entry name" value="HAMP_dom"/>
</dbReference>
<evidence type="ECO:0000256" key="1">
    <source>
        <dbReference type="ARBA" id="ARBA00000085"/>
    </source>
</evidence>